<evidence type="ECO:0000313" key="1">
    <source>
        <dbReference type="EMBL" id="JAC76595.1"/>
    </source>
</evidence>
<feature type="non-terminal residue" evidence="1">
    <location>
        <position position="1"/>
    </location>
</feature>
<reference evidence="1" key="1">
    <citation type="submission" date="2014-05" db="EMBL/GenBank/DDBJ databases">
        <title>The transcriptome of the halophilic microalga Tetraselmis sp. GSL018 isolated from the Great Salt Lake, Utah.</title>
        <authorList>
            <person name="Jinkerson R.E."/>
            <person name="D'Adamo S."/>
            <person name="Posewitz M.C."/>
        </authorList>
    </citation>
    <scope>NUCLEOTIDE SEQUENCE</scope>
    <source>
        <strain evidence="1">GSL018</strain>
    </source>
</reference>
<protein>
    <submittedName>
        <fullName evidence="1">Uncharacterized protein</fullName>
    </submittedName>
</protein>
<organism evidence="1">
    <name type="scientific">Tetraselmis sp. GSL018</name>
    <dbReference type="NCBI Taxonomy" id="582737"/>
    <lineage>
        <taxon>Eukaryota</taxon>
        <taxon>Viridiplantae</taxon>
        <taxon>Chlorophyta</taxon>
        <taxon>core chlorophytes</taxon>
        <taxon>Chlorodendrophyceae</taxon>
        <taxon>Chlorodendrales</taxon>
        <taxon>Chlorodendraceae</taxon>
        <taxon>Tetraselmis</taxon>
    </lineage>
</organism>
<sequence length="44" mass="4481">SGALWNPWTRCAAPVVGPVASAGSHGAARIRGSIHVDEKGATRL</sequence>
<gene>
    <name evidence="1" type="ORF">TSPGSL018_19759</name>
</gene>
<proteinExistence type="predicted"/>
<accession>A0A061S122</accession>
<dbReference type="AlphaFoldDB" id="A0A061S122"/>
<name>A0A061S122_9CHLO</name>
<dbReference type="EMBL" id="GBEZ01008970">
    <property type="protein sequence ID" value="JAC76595.1"/>
    <property type="molecule type" value="Transcribed_RNA"/>
</dbReference>